<accession>A0A1G2HJX6</accession>
<dbReference type="EMBL" id="MHOJ01000018">
    <property type="protein sequence ID" value="OGZ62521.1"/>
    <property type="molecule type" value="Genomic_DNA"/>
</dbReference>
<gene>
    <name evidence="1" type="ORF">A3H51_01725</name>
</gene>
<reference evidence="1 2" key="1">
    <citation type="journal article" date="2016" name="Nat. Commun.">
        <title>Thousands of microbial genomes shed light on interconnected biogeochemical processes in an aquifer system.</title>
        <authorList>
            <person name="Anantharaman K."/>
            <person name="Brown C.T."/>
            <person name="Hug L.A."/>
            <person name="Sharon I."/>
            <person name="Castelle C.J."/>
            <person name="Probst A.J."/>
            <person name="Thomas B.C."/>
            <person name="Singh A."/>
            <person name="Wilkins M.J."/>
            <person name="Karaoz U."/>
            <person name="Brodie E.L."/>
            <person name="Williams K.H."/>
            <person name="Hubbard S.S."/>
            <person name="Banfield J.F."/>
        </authorList>
    </citation>
    <scope>NUCLEOTIDE SEQUENCE [LARGE SCALE GENOMIC DNA]</scope>
</reference>
<protein>
    <recommendedName>
        <fullName evidence="3">NlpC/P60 domain-containing protein</fullName>
    </recommendedName>
</protein>
<evidence type="ECO:0000313" key="1">
    <source>
        <dbReference type="EMBL" id="OGZ62521.1"/>
    </source>
</evidence>
<proteinExistence type="predicted"/>
<dbReference type="Proteomes" id="UP000178509">
    <property type="component" value="Unassembled WGS sequence"/>
</dbReference>
<evidence type="ECO:0008006" key="3">
    <source>
        <dbReference type="Google" id="ProtNLM"/>
    </source>
</evidence>
<dbReference type="AlphaFoldDB" id="A0A1G2HJX6"/>
<sequence length="154" mass="17496">MADPRIKFDLFGTYIATIKNSIGTKMFQNIYIIKNGRSIDVANGGEFSCAAFVSSVLVMSDNLIKSSHATVKRTLEDMQESGWYKIKKPREGAVIVWPPWEKSDHWHIGFYVGKNKSISNDGLGTKTPQKHPITYGKFARKIDSIWWNNRLGKK</sequence>
<comment type="caution">
    <text evidence="1">The sequence shown here is derived from an EMBL/GenBank/DDBJ whole genome shotgun (WGS) entry which is preliminary data.</text>
</comment>
<dbReference type="STRING" id="1802164.A3H51_01725"/>
<organism evidence="1 2">
    <name type="scientific">Candidatus Spechtbacteria bacterium RIFCSPLOWO2_02_FULL_38_8</name>
    <dbReference type="NCBI Taxonomy" id="1802164"/>
    <lineage>
        <taxon>Bacteria</taxon>
        <taxon>Candidatus Spechtiibacteriota</taxon>
    </lineage>
</organism>
<name>A0A1G2HJX6_9BACT</name>
<evidence type="ECO:0000313" key="2">
    <source>
        <dbReference type="Proteomes" id="UP000178509"/>
    </source>
</evidence>